<dbReference type="GO" id="GO:0017064">
    <property type="term" value="F:fatty acid amide hydrolase activity"/>
    <property type="evidence" value="ECO:0007669"/>
    <property type="project" value="TreeGrafter"/>
</dbReference>
<dbReference type="PANTHER" id="PTHR45847:SF10">
    <property type="entry name" value="FATTY ACID AMIDE HYDROLASE 1"/>
    <property type="match status" value="1"/>
</dbReference>
<dbReference type="InterPro" id="IPR052096">
    <property type="entry name" value="Endocannabinoid_amidase"/>
</dbReference>
<gene>
    <name evidence="1" type="ORF">L596_005563</name>
</gene>
<dbReference type="STRING" id="34508.A0A4U8UZG7"/>
<organism evidence="1 2">
    <name type="scientific">Steinernema carpocapsae</name>
    <name type="common">Entomopathogenic nematode</name>
    <dbReference type="NCBI Taxonomy" id="34508"/>
    <lineage>
        <taxon>Eukaryota</taxon>
        <taxon>Metazoa</taxon>
        <taxon>Ecdysozoa</taxon>
        <taxon>Nematoda</taxon>
        <taxon>Chromadorea</taxon>
        <taxon>Rhabditida</taxon>
        <taxon>Tylenchina</taxon>
        <taxon>Panagrolaimomorpha</taxon>
        <taxon>Strongyloidoidea</taxon>
        <taxon>Steinernematidae</taxon>
        <taxon>Steinernema</taxon>
    </lineage>
</organism>
<protein>
    <submittedName>
        <fullName evidence="1">Uncharacterized protein</fullName>
    </submittedName>
</protein>
<dbReference type="InterPro" id="IPR036928">
    <property type="entry name" value="AS_sf"/>
</dbReference>
<accession>A0A4U8UZG7</accession>
<reference evidence="1 2" key="1">
    <citation type="journal article" date="2015" name="Genome Biol.">
        <title>Comparative genomics of Steinernema reveals deeply conserved gene regulatory networks.</title>
        <authorList>
            <person name="Dillman A.R."/>
            <person name="Macchietto M."/>
            <person name="Porter C.F."/>
            <person name="Rogers A."/>
            <person name="Williams B."/>
            <person name="Antoshechkin I."/>
            <person name="Lee M.M."/>
            <person name="Goodwin Z."/>
            <person name="Lu X."/>
            <person name="Lewis E.E."/>
            <person name="Goodrich-Blair H."/>
            <person name="Stock S.P."/>
            <person name="Adams B.J."/>
            <person name="Sternberg P.W."/>
            <person name="Mortazavi A."/>
        </authorList>
    </citation>
    <scope>NUCLEOTIDE SEQUENCE [LARGE SCALE GENOMIC DNA]</scope>
    <source>
        <strain evidence="1 2">ALL</strain>
    </source>
</reference>
<evidence type="ECO:0000313" key="2">
    <source>
        <dbReference type="Proteomes" id="UP000298663"/>
    </source>
</evidence>
<name>A0A4U8UZG7_STECR</name>
<keyword evidence="2" id="KW-1185">Reference proteome</keyword>
<dbReference type="GO" id="GO:0009062">
    <property type="term" value="P:fatty acid catabolic process"/>
    <property type="evidence" value="ECO:0007669"/>
    <property type="project" value="TreeGrafter"/>
</dbReference>
<comment type="caution">
    <text evidence="1">The sequence shown here is derived from an EMBL/GenBank/DDBJ whole genome shotgun (WGS) entry which is preliminary data.</text>
</comment>
<dbReference type="PANTHER" id="PTHR45847">
    <property type="entry name" value="FATTY ACID AMIDE HYDROLASE"/>
    <property type="match status" value="1"/>
</dbReference>
<dbReference type="EMBL" id="AZBU02000001">
    <property type="protein sequence ID" value="TMS38941.1"/>
    <property type="molecule type" value="Genomic_DNA"/>
</dbReference>
<sequence>MFYFIFSLLLTPEYSKLWGCSSTNKALVARNNEARRVRLAKACELAEKLDEATANEIVSYDFNTLRGKLQDGSITAEQALQAYWRKAFQVNEDINCLIDVIVKAYDDAMELDRKPEIPEGIDEAGTSLLV</sequence>
<dbReference type="Gene3D" id="3.90.1300.10">
    <property type="entry name" value="Amidase signature (AS) domain"/>
    <property type="match status" value="1"/>
</dbReference>
<proteinExistence type="predicted"/>
<dbReference type="SUPFAM" id="SSF75304">
    <property type="entry name" value="Amidase signature (AS) enzymes"/>
    <property type="match status" value="1"/>
</dbReference>
<evidence type="ECO:0000313" key="1">
    <source>
        <dbReference type="EMBL" id="TMS38941.1"/>
    </source>
</evidence>
<reference evidence="1 2" key="2">
    <citation type="journal article" date="2019" name="G3 (Bethesda)">
        <title>Hybrid Assembly of the Genome of the Entomopathogenic Nematode Steinernema carpocapsae Identifies the X-Chromosome.</title>
        <authorList>
            <person name="Serra L."/>
            <person name="Macchietto M."/>
            <person name="Macias-Munoz A."/>
            <person name="McGill C.J."/>
            <person name="Rodriguez I.M."/>
            <person name="Rodriguez B."/>
            <person name="Murad R."/>
            <person name="Mortazavi A."/>
        </authorList>
    </citation>
    <scope>NUCLEOTIDE SEQUENCE [LARGE SCALE GENOMIC DNA]</scope>
    <source>
        <strain evidence="1 2">ALL</strain>
    </source>
</reference>
<dbReference type="Proteomes" id="UP000298663">
    <property type="component" value="Chromosome X"/>
</dbReference>
<dbReference type="EMBL" id="CM016762">
    <property type="protein sequence ID" value="TMS38941.1"/>
    <property type="molecule type" value="Genomic_DNA"/>
</dbReference>
<dbReference type="AlphaFoldDB" id="A0A4U8UZG7"/>
<dbReference type="OrthoDB" id="6428749at2759"/>
<dbReference type="GO" id="GO:0004040">
    <property type="term" value="F:amidase activity"/>
    <property type="evidence" value="ECO:0007669"/>
    <property type="project" value="TreeGrafter"/>
</dbReference>